<protein>
    <submittedName>
        <fullName evidence="2">Uncharacterized protein</fullName>
    </submittedName>
</protein>
<feature type="region of interest" description="Disordered" evidence="1">
    <location>
        <begin position="36"/>
        <end position="56"/>
    </location>
</feature>
<evidence type="ECO:0000313" key="3">
    <source>
        <dbReference type="Proteomes" id="UP000240830"/>
    </source>
</evidence>
<name>A0A2H9TJ73_9FUNG</name>
<feature type="compositionally biased region" description="Basic and acidic residues" evidence="1">
    <location>
        <begin position="36"/>
        <end position="45"/>
    </location>
</feature>
<evidence type="ECO:0000313" key="2">
    <source>
        <dbReference type="EMBL" id="PJF17690.1"/>
    </source>
</evidence>
<dbReference type="AlphaFoldDB" id="A0A2H9TJ73"/>
<sequence>MSRQEIETGLLELSQQTTFLQVARRDQGAFSYDLPRSEAPAEHAEPQSSAITNEASILPRSGEEVLPFRGPIHPLVEALLARPRILPPYVQQSSLPIVKAPPHEQRAPKWIEAAEPTEVPTTVPRGVTATTPSPVAASEGQQVLETPPAQFLETPKIHEPPQTHVRPPTLFRSVLFVYPPTIDTDTVIKCYRRAAQTVLHPQDKLTILWAAGEATTSYSPEGIVPQTLEAASKNHHETSRAPAPLILQATETVRQQSPFIHKLITETDISKKEFRVMLQPHAGLCWTLQQELQHYADQPAPYDLVIMPCLQPDKGSDPDLEKFLLEHSPVPVALVRFP</sequence>
<organism evidence="2 3">
    <name type="scientific">Paramicrosporidium saccamoebae</name>
    <dbReference type="NCBI Taxonomy" id="1246581"/>
    <lineage>
        <taxon>Eukaryota</taxon>
        <taxon>Fungi</taxon>
        <taxon>Fungi incertae sedis</taxon>
        <taxon>Cryptomycota</taxon>
        <taxon>Cryptomycota incertae sedis</taxon>
        <taxon>Paramicrosporidium</taxon>
    </lineage>
</organism>
<dbReference type="Proteomes" id="UP000240830">
    <property type="component" value="Unassembled WGS sequence"/>
</dbReference>
<comment type="caution">
    <text evidence="2">The sequence shown here is derived from an EMBL/GenBank/DDBJ whole genome shotgun (WGS) entry which is preliminary data.</text>
</comment>
<proteinExistence type="predicted"/>
<dbReference type="EMBL" id="MTSL01000166">
    <property type="protein sequence ID" value="PJF17690.1"/>
    <property type="molecule type" value="Genomic_DNA"/>
</dbReference>
<evidence type="ECO:0000256" key="1">
    <source>
        <dbReference type="SAM" id="MobiDB-lite"/>
    </source>
</evidence>
<accession>A0A2H9TJ73</accession>
<reference evidence="2 3" key="1">
    <citation type="submission" date="2016-10" db="EMBL/GenBank/DDBJ databases">
        <title>The genome of Paramicrosporidium saccamoebae is the missing link in understanding Cryptomycota and Microsporidia evolution.</title>
        <authorList>
            <person name="Quandt C.A."/>
            <person name="Beaudet D."/>
            <person name="Corsaro D."/>
            <person name="Michel R."/>
            <person name="Corradi N."/>
            <person name="James T."/>
        </authorList>
    </citation>
    <scope>NUCLEOTIDE SEQUENCE [LARGE SCALE GENOMIC DNA]</scope>
    <source>
        <strain evidence="2 3">KSL3</strain>
    </source>
</reference>
<keyword evidence="3" id="KW-1185">Reference proteome</keyword>
<gene>
    <name evidence="2" type="ORF">PSACC_02490</name>
</gene>
<feature type="compositionally biased region" description="Polar residues" evidence="1">
    <location>
        <begin position="46"/>
        <end position="55"/>
    </location>
</feature>